<dbReference type="AlphaFoldDB" id="A0A7G5EE11"/>
<keyword evidence="1" id="KW-0732">Signal</keyword>
<reference evidence="2 3" key="1">
    <citation type="journal article" date="2020" name="G3 (Bethesda)">
        <title>CeMbio - The Caenorhabditis elegans Microbiome Resource.</title>
        <authorList>
            <person name="Dirksen P."/>
            <person name="Assie A."/>
            <person name="Zimmermann J."/>
            <person name="Zhang F."/>
            <person name="Tietje A.M."/>
            <person name="Marsh S.A."/>
            <person name="Felix M.A."/>
            <person name="Shapira M."/>
            <person name="Kaleta C."/>
            <person name="Schulenburg H."/>
            <person name="Samuel B."/>
        </authorList>
    </citation>
    <scope>NUCLEOTIDE SEQUENCE [LARGE SCALE GENOMIC DNA]</scope>
    <source>
        <strain evidence="2 3">BIGb0172</strain>
    </source>
</reference>
<protein>
    <submittedName>
        <fullName evidence="2">Trypsin-like peptidase domain-containing protein</fullName>
    </submittedName>
</protein>
<name>A0A7G5EE11_9BURK</name>
<dbReference type="Proteomes" id="UP000515240">
    <property type="component" value="Chromosome"/>
</dbReference>
<feature type="signal peptide" evidence="1">
    <location>
        <begin position="1"/>
        <end position="19"/>
    </location>
</feature>
<evidence type="ECO:0000313" key="2">
    <source>
        <dbReference type="EMBL" id="QMV72236.1"/>
    </source>
</evidence>
<accession>A0A7G5EE11</accession>
<dbReference type="KEGG" id="cpis:HS961_05005"/>
<dbReference type="InterPro" id="IPR043504">
    <property type="entry name" value="Peptidase_S1_PA_chymotrypsin"/>
</dbReference>
<keyword evidence="3" id="KW-1185">Reference proteome</keyword>
<sequence length="496" mass="50938">MKYPKYAVPGLLWTTGVAAALALAGCGGGSGSDDDDNGGATQPTAYILDSVVLPASAIKSAAVAPASLGASVQTRFVVLPELEAEKTVASDNGPAQQIGTQRAVAATSTVAQTQSALQWSSLANGQQVAAINIQSTGAYGLRAGVLVDSLPDGAQLRVYSQEHPNAIVERSGAEVNALLAQNRKAGETGAAANTWWTPDVGAGDTTVEVVLPAGTDADALRISIPTVSHIYVNLSLPTDAELAETAKADAAKVDTSAACNLDASCTTSYQTERNAVARMSFTRSDGGTYLCTGTLLNNTKGDFAPYFITGNHCISTQSSASSMQTAWFYRSSSCNSGVPGSNAALRNAGATLLYATSSTDSSLLKLNEMPPVGVTLAGWDARTAGKVGDATYGLHHPGGNLLKYSVGSVVGFMNCTAGSGTSITCSTGDSNSGFYSVRWSQGTTEGGSSGSSLFRDGRVIGNLYGGGASCQAPNASDYYGRFDKVFSDRIWNWLAS</sequence>
<feature type="chain" id="PRO_5028983625" evidence="1">
    <location>
        <begin position="20"/>
        <end position="496"/>
    </location>
</feature>
<dbReference type="Gene3D" id="2.40.10.10">
    <property type="entry name" value="Trypsin-like serine proteases"/>
    <property type="match status" value="2"/>
</dbReference>
<dbReference type="PANTHER" id="PTHR36234:SF5">
    <property type="entry name" value="LYSYL ENDOPEPTIDASE"/>
    <property type="match status" value="1"/>
</dbReference>
<dbReference type="PANTHER" id="PTHR36234">
    <property type="entry name" value="LYSYL ENDOPEPTIDASE"/>
    <property type="match status" value="1"/>
</dbReference>
<organism evidence="2 3">
    <name type="scientific">Comamonas piscis</name>
    <dbReference type="NCBI Taxonomy" id="1562974"/>
    <lineage>
        <taxon>Bacteria</taxon>
        <taxon>Pseudomonadati</taxon>
        <taxon>Pseudomonadota</taxon>
        <taxon>Betaproteobacteria</taxon>
        <taxon>Burkholderiales</taxon>
        <taxon>Comamonadaceae</taxon>
        <taxon>Comamonas</taxon>
    </lineage>
</organism>
<evidence type="ECO:0000313" key="3">
    <source>
        <dbReference type="Proteomes" id="UP000515240"/>
    </source>
</evidence>
<gene>
    <name evidence="2" type="ORF">HS961_05005</name>
</gene>
<dbReference type="RefSeq" id="WP_182326657.1">
    <property type="nucleotide sequence ID" value="NZ_CP058554.1"/>
</dbReference>
<evidence type="ECO:0000256" key="1">
    <source>
        <dbReference type="SAM" id="SignalP"/>
    </source>
</evidence>
<dbReference type="InterPro" id="IPR009003">
    <property type="entry name" value="Peptidase_S1_PA"/>
</dbReference>
<dbReference type="SUPFAM" id="SSF50494">
    <property type="entry name" value="Trypsin-like serine proteases"/>
    <property type="match status" value="1"/>
</dbReference>
<dbReference type="EMBL" id="CP058554">
    <property type="protein sequence ID" value="QMV72236.1"/>
    <property type="molecule type" value="Genomic_DNA"/>
</dbReference>
<proteinExistence type="predicted"/>
<dbReference type="PROSITE" id="PS51257">
    <property type="entry name" value="PROKAR_LIPOPROTEIN"/>
    <property type="match status" value="1"/>
</dbReference>